<feature type="transmembrane region" description="Helical" evidence="5">
    <location>
        <begin position="115"/>
        <end position="136"/>
    </location>
</feature>
<dbReference type="PANTHER" id="PTHR23508">
    <property type="entry name" value="CARBOXYLIC ACID TRANSPORTER PROTEIN HOMOLOG"/>
    <property type="match status" value="1"/>
</dbReference>
<reference evidence="7 8" key="1">
    <citation type="journal article" date="2020" name="Front. Plant Sci.">
        <title>Isolation of Rhizosphere Bacteria That Improve Quality and Water Stress Tolerance in Greenhouse Ornamentals.</title>
        <authorList>
            <person name="Nordstedt N.P."/>
            <person name="Jones M.L."/>
        </authorList>
    </citation>
    <scope>NUCLEOTIDE SEQUENCE [LARGE SCALE GENOMIC DNA]</scope>
    <source>
        <strain evidence="7 8">C6C2</strain>
    </source>
</reference>
<accession>A0ABX2M101</accession>
<dbReference type="InterPro" id="IPR011701">
    <property type="entry name" value="MFS"/>
</dbReference>
<dbReference type="PROSITE" id="PS50850">
    <property type="entry name" value="MFS"/>
    <property type="match status" value="1"/>
</dbReference>
<keyword evidence="8" id="KW-1185">Reference proteome</keyword>
<evidence type="ECO:0000256" key="3">
    <source>
        <dbReference type="ARBA" id="ARBA00022989"/>
    </source>
</evidence>
<feature type="transmembrane region" description="Helical" evidence="5">
    <location>
        <begin position="349"/>
        <end position="372"/>
    </location>
</feature>
<feature type="transmembrane region" description="Helical" evidence="5">
    <location>
        <begin position="60"/>
        <end position="79"/>
    </location>
</feature>
<feature type="transmembrane region" description="Helical" evidence="5">
    <location>
        <begin position="148"/>
        <end position="169"/>
    </location>
</feature>
<dbReference type="InterPro" id="IPR036259">
    <property type="entry name" value="MFS_trans_sf"/>
</dbReference>
<comment type="subcellular location">
    <subcellularLocation>
        <location evidence="1">Membrane</location>
        <topology evidence="1">Multi-pass membrane protein</topology>
    </subcellularLocation>
</comment>
<feature type="transmembrane region" description="Helical" evidence="5">
    <location>
        <begin position="384"/>
        <end position="409"/>
    </location>
</feature>
<name>A0ABX2M101_9BURK</name>
<dbReference type="PANTHER" id="PTHR23508:SF10">
    <property type="entry name" value="CARBOXYLIC ACID TRANSPORTER PROTEIN HOMOLOG"/>
    <property type="match status" value="1"/>
</dbReference>
<evidence type="ECO:0000256" key="5">
    <source>
        <dbReference type="SAM" id="Phobius"/>
    </source>
</evidence>
<comment type="caution">
    <text evidence="7">The sequence shown here is derived from an EMBL/GenBank/DDBJ whole genome shotgun (WGS) entry which is preliminary data.</text>
</comment>
<feature type="transmembrane region" description="Helical" evidence="5">
    <location>
        <begin position="415"/>
        <end position="436"/>
    </location>
</feature>
<feature type="domain" description="Major facilitator superfamily (MFS) profile" evidence="6">
    <location>
        <begin position="25"/>
        <end position="438"/>
    </location>
</feature>
<keyword evidence="2 5" id="KW-0812">Transmembrane</keyword>
<organism evidence="7 8">
    <name type="scientific">Herbaspirillum robiniae</name>
    <dbReference type="NCBI Taxonomy" id="2014887"/>
    <lineage>
        <taxon>Bacteria</taxon>
        <taxon>Pseudomonadati</taxon>
        <taxon>Pseudomonadota</taxon>
        <taxon>Betaproteobacteria</taxon>
        <taxon>Burkholderiales</taxon>
        <taxon>Oxalobacteraceae</taxon>
        <taxon>Herbaspirillum</taxon>
    </lineage>
</organism>
<dbReference type="CDD" id="cd17365">
    <property type="entry name" value="MFS_PcaK_like"/>
    <property type="match status" value="1"/>
</dbReference>
<evidence type="ECO:0000313" key="8">
    <source>
        <dbReference type="Proteomes" id="UP000536746"/>
    </source>
</evidence>
<dbReference type="EMBL" id="JABFMT010000033">
    <property type="protein sequence ID" value="NUU04056.1"/>
    <property type="molecule type" value="Genomic_DNA"/>
</dbReference>
<dbReference type="SUPFAM" id="SSF103473">
    <property type="entry name" value="MFS general substrate transporter"/>
    <property type="match status" value="1"/>
</dbReference>
<dbReference type="Pfam" id="PF07690">
    <property type="entry name" value="MFS_1"/>
    <property type="match status" value="1"/>
</dbReference>
<keyword evidence="4 5" id="KW-0472">Membrane</keyword>
<feature type="transmembrane region" description="Helical" evidence="5">
    <location>
        <begin position="322"/>
        <end position="343"/>
    </location>
</feature>
<evidence type="ECO:0000313" key="7">
    <source>
        <dbReference type="EMBL" id="NUU04056.1"/>
    </source>
</evidence>
<dbReference type="PROSITE" id="PS00217">
    <property type="entry name" value="SUGAR_TRANSPORT_2"/>
    <property type="match status" value="1"/>
</dbReference>
<dbReference type="PROSITE" id="PS00216">
    <property type="entry name" value="SUGAR_TRANSPORT_1"/>
    <property type="match status" value="1"/>
</dbReference>
<dbReference type="Proteomes" id="UP000536746">
    <property type="component" value="Unassembled WGS sequence"/>
</dbReference>
<evidence type="ECO:0000256" key="2">
    <source>
        <dbReference type="ARBA" id="ARBA00022692"/>
    </source>
</evidence>
<protein>
    <submittedName>
        <fullName evidence="7">MFS transporter</fullName>
    </submittedName>
</protein>
<feature type="transmembrane region" description="Helical" evidence="5">
    <location>
        <begin position="260"/>
        <end position="281"/>
    </location>
</feature>
<proteinExistence type="predicted"/>
<sequence>MDAGKTVSIDDIIGASRLSLYQISVLVLCFIIVAIDGFDTASIGYIAPALRQEWGLTPPQLGPAFGAGLLGLMIGAFLMGPLADRVGRKKTIVVSMLVFGIGTLISALSDSLQMLIVMRLLIGIGLGGAMPICIALTSEFSPPRQRVLLVTLSFCGFTAGFALGGELSAQIIATWGWRGVLVAGGVAPLVMLPFLWRSLPESVRFLAARPERSEQLHRIIEKIAGDDRWRGFRIVAGDAPAKQKSPVGLLFAGGFAKRTALIWVAYFCSLFVFYLLSSWLPTIMKDAGYSIPAAARIGAMVPLGGTIGAVLLARLMDRINPCAVLSGSYLLSCLALGALGYVIHSPGWFAFVAFWIGFGVVGAQTGMNAFVAGVYPTGARATGIAWALAVGRIGSIIGSVIGGTLMIMLGDPHTLFQVIAIPTALASVALFVVNALQQERVTPATVPADMH</sequence>
<feature type="transmembrane region" description="Helical" evidence="5">
    <location>
        <begin position="91"/>
        <end position="109"/>
    </location>
</feature>
<evidence type="ECO:0000256" key="1">
    <source>
        <dbReference type="ARBA" id="ARBA00004141"/>
    </source>
</evidence>
<evidence type="ECO:0000259" key="6">
    <source>
        <dbReference type="PROSITE" id="PS50850"/>
    </source>
</evidence>
<feature type="transmembrane region" description="Helical" evidence="5">
    <location>
        <begin position="293"/>
        <end position="315"/>
    </location>
</feature>
<dbReference type="InterPro" id="IPR020846">
    <property type="entry name" value="MFS_dom"/>
</dbReference>
<evidence type="ECO:0000256" key="4">
    <source>
        <dbReference type="ARBA" id="ARBA00023136"/>
    </source>
</evidence>
<dbReference type="Gene3D" id="1.20.1250.20">
    <property type="entry name" value="MFS general substrate transporter like domains"/>
    <property type="match status" value="1"/>
</dbReference>
<gene>
    <name evidence="7" type="ORF">HNO84_20800</name>
</gene>
<feature type="transmembrane region" description="Helical" evidence="5">
    <location>
        <begin position="175"/>
        <end position="196"/>
    </location>
</feature>
<dbReference type="InterPro" id="IPR005829">
    <property type="entry name" value="Sugar_transporter_CS"/>
</dbReference>
<keyword evidence="3 5" id="KW-1133">Transmembrane helix</keyword>